<dbReference type="PROSITE" id="PS50054">
    <property type="entry name" value="TYR_PHOSPHATASE_DUAL"/>
    <property type="match status" value="1"/>
</dbReference>
<evidence type="ECO:0000313" key="7">
    <source>
        <dbReference type="EMBL" id="CAD8072244.1"/>
    </source>
</evidence>
<dbReference type="InterPro" id="IPR000340">
    <property type="entry name" value="Dual-sp_phosphatase_cat-dom"/>
</dbReference>
<evidence type="ECO:0000313" key="8">
    <source>
        <dbReference type="Proteomes" id="UP000692954"/>
    </source>
</evidence>
<evidence type="ECO:0000259" key="5">
    <source>
        <dbReference type="PROSITE" id="PS50054"/>
    </source>
</evidence>
<dbReference type="Proteomes" id="UP000692954">
    <property type="component" value="Unassembled WGS sequence"/>
</dbReference>
<evidence type="ECO:0000256" key="3">
    <source>
        <dbReference type="ARBA" id="ARBA00022801"/>
    </source>
</evidence>
<dbReference type="EMBL" id="CAJJDN010000029">
    <property type="protein sequence ID" value="CAD8072244.1"/>
    <property type="molecule type" value="Genomic_DNA"/>
</dbReference>
<feature type="domain" description="Tyrosine-protein phosphatase" evidence="5">
    <location>
        <begin position="1"/>
        <end position="140"/>
    </location>
</feature>
<dbReference type="GO" id="GO:0004725">
    <property type="term" value="F:protein tyrosine phosphatase activity"/>
    <property type="evidence" value="ECO:0007669"/>
    <property type="project" value="UniProtKB-EC"/>
</dbReference>
<dbReference type="SMART" id="SM00195">
    <property type="entry name" value="DSPc"/>
    <property type="match status" value="1"/>
</dbReference>
<evidence type="ECO:0000259" key="6">
    <source>
        <dbReference type="PROSITE" id="PS50056"/>
    </source>
</evidence>
<dbReference type="CDD" id="cd14498">
    <property type="entry name" value="DSP"/>
    <property type="match status" value="1"/>
</dbReference>
<dbReference type="PROSITE" id="PS50056">
    <property type="entry name" value="TYR_PHOSPHATASE_2"/>
    <property type="match status" value="1"/>
</dbReference>
<accession>A0A8S1MAD3</accession>
<dbReference type="Pfam" id="PF00782">
    <property type="entry name" value="DSPc"/>
    <property type="match status" value="1"/>
</dbReference>
<reference evidence="7" key="1">
    <citation type="submission" date="2021-01" db="EMBL/GenBank/DDBJ databases">
        <authorList>
            <consortium name="Genoscope - CEA"/>
            <person name="William W."/>
        </authorList>
    </citation>
    <scope>NUCLEOTIDE SEQUENCE</scope>
</reference>
<dbReference type="GO" id="GO:0005737">
    <property type="term" value="C:cytoplasm"/>
    <property type="evidence" value="ECO:0007669"/>
    <property type="project" value="TreeGrafter"/>
</dbReference>
<dbReference type="PANTHER" id="PTHR10159">
    <property type="entry name" value="DUAL SPECIFICITY PROTEIN PHOSPHATASE"/>
    <property type="match status" value="1"/>
</dbReference>
<dbReference type="InterPro" id="IPR020422">
    <property type="entry name" value="TYR_PHOSPHATASE_DUAL_dom"/>
</dbReference>
<comment type="caution">
    <text evidence="7">The sequence shown here is derived from an EMBL/GenBank/DDBJ whole genome shotgun (WGS) entry which is preliminary data.</text>
</comment>
<feature type="domain" description="Tyrosine specific protein phosphatases" evidence="6">
    <location>
        <begin position="62"/>
        <end position="117"/>
    </location>
</feature>
<gene>
    <name evidence="7" type="ORF">PSON_ATCC_30995.1.T0290067</name>
</gene>
<dbReference type="PANTHER" id="PTHR10159:SF519">
    <property type="entry name" value="DUAL SPECIFICITY PROTEIN PHOSPHATASE MPK3"/>
    <property type="match status" value="1"/>
</dbReference>
<keyword evidence="8" id="KW-1185">Reference proteome</keyword>
<dbReference type="InterPro" id="IPR000387">
    <property type="entry name" value="Tyr_Pase_dom"/>
</dbReference>
<keyword evidence="3" id="KW-0378">Hydrolase</keyword>
<dbReference type="OrthoDB" id="10252009at2759"/>
<comment type="similarity">
    <text evidence="1">Belongs to the protein-tyrosine phosphatase family. Non-receptor class dual specificity subfamily.</text>
</comment>
<proteinExistence type="inferred from homology"/>
<organism evidence="7 8">
    <name type="scientific">Paramecium sonneborni</name>
    <dbReference type="NCBI Taxonomy" id="65129"/>
    <lineage>
        <taxon>Eukaryota</taxon>
        <taxon>Sar</taxon>
        <taxon>Alveolata</taxon>
        <taxon>Ciliophora</taxon>
        <taxon>Intramacronucleata</taxon>
        <taxon>Oligohymenophorea</taxon>
        <taxon>Peniculida</taxon>
        <taxon>Parameciidae</taxon>
        <taxon>Paramecium</taxon>
    </lineage>
</organism>
<dbReference type="GO" id="GO:0043409">
    <property type="term" value="P:negative regulation of MAPK cascade"/>
    <property type="evidence" value="ECO:0007669"/>
    <property type="project" value="TreeGrafter"/>
</dbReference>
<name>A0A8S1MAD3_9CILI</name>
<dbReference type="EC" id="3.1.3.48" evidence="2"/>
<sequence length="204" mass="23791">MSLILQNLYLGSVSIAKDIKFIKEKNIKYILICAKGLKQYYPNIVQYKQLNISDNPCTVIITHFPESIEFIQTNIKNAAILIHCLGGKSRSVSITIAYLMFLLHVTYDQAFQHVKQRHFEAQPNAGFIKQLKTFQKVLQIYGKPKQNDFKALNQILFDNNVETQVKMKLSSIQFKNNYEIQENQDQEDIQEDLDIQFIQQNEKQ</sequence>
<evidence type="ECO:0000256" key="4">
    <source>
        <dbReference type="ARBA" id="ARBA00022912"/>
    </source>
</evidence>
<evidence type="ECO:0000256" key="2">
    <source>
        <dbReference type="ARBA" id="ARBA00013064"/>
    </source>
</evidence>
<dbReference type="AlphaFoldDB" id="A0A8S1MAD3"/>
<evidence type="ECO:0000256" key="1">
    <source>
        <dbReference type="ARBA" id="ARBA00008601"/>
    </source>
</evidence>
<keyword evidence="4" id="KW-0904">Protein phosphatase</keyword>
<protein>
    <recommendedName>
        <fullName evidence="2">protein-tyrosine-phosphatase</fullName>
        <ecNumber evidence="2">3.1.3.48</ecNumber>
    </recommendedName>
</protein>